<dbReference type="InterPro" id="IPR004839">
    <property type="entry name" value="Aminotransferase_I/II_large"/>
</dbReference>
<evidence type="ECO:0000256" key="9">
    <source>
        <dbReference type="ARBA" id="ARBA00080525"/>
    </source>
</evidence>
<evidence type="ECO:0000313" key="11">
    <source>
        <dbReference type="EMBL" id="CAI2186968.1"/>
    </source>
</evidence>
<keyword evidence="5" id="KW-0663">Pyridoxal phosphate</keyword>
<comment type="similarity">
    <text evidence="6">Belongs to the class-I pyridoxal-phosphate-dependent aminotransferase family. Alanine aminotransferase subfamily.</text>
</comment>
<dbReference type="GO" id="GO:0030170">
    <property type="term" value="F:pyridoxal phosphate binding"/>
    <property type="evidence" value="ECO:0007669"/>
    <property type="project" value="InterPro"/>
</dbReference>
<dbReference type="InterPro" id="IPR015424">
    <property type="entry name" value="PyrdxlP-dep_Trfase"/>
</dbReference>
<dbReference type="FunFam" id="3.90.1150.10:FF:000010">
    <property type="entry name" value="Alanine aminotransferase 2"/>
    <property type="match status" value="1"/>
</dbReference>
<evidence type="ECO:0000256" key="5">
    <source>
        <dbReference type="ARBA" id="ARBA00022898"/>
    </source>
</evidence>
<dbReference type="SUPFAM" id="SSF53383">
    <property type="entry name" value="PLP-dependent transferases"/>
    <property type="match status" value="1"/>
</dbReference>
<evidence type="ECO:0000256" key="2">
    <source>
        <dbReference type="ARBA" id="ARBA00011738"/>
    </source>
</evidence>
<dbReference type="FunFam" id="3.40.640.10:FF:000012">
    <property type="entry name" value="alanine aminotransferase 2"/>
    <property type="match status" value="1"/>
</dbReference>
<dbReference type="AlphaFoldDB" id="A0A9W4T061"/>
<dbReference type="Gene3D" id="1.10.287.1970">
    <property type="match status" value="1"/>
</dbReference>
<dbReference type="EMBL" id="CAMKVN010004394">
    <property type="protein sequence ID" value="CAI2186968.1"/>
    <property type="molecule type" value="Genomic_DNA"/>
</dbReference>
<evidence type="ECO:0000256" key="7">
    <source>
        <dbReference type="ARBA" id="ARBA00077894"/>
    </source>
</evidence>
<comment type="caution">
    <text evidence="11">The sequence shown here is derived from an EMBL/GenBank/DDBJ whole genome shotgun (WGS) entry which is preliminary data.</text>
</comment>
<keyword evidence="3" id="KW-0032">Aminotransferase</keyword>
<dbReference type="Gene3D" id="3.40.640.10">
    <property type="entry name" value="Type I PLP-dependent aspartate aminotransferase-like (Major domain)"/>
    <property type="match status" value="1"/>
</dbReference>
<gene>
    <name evidence="11" type="ORF">FWILDA_LOCUS12842</name>
</gene>
<name>A0A9W4T061_9GLOM</name>
<proteinExistence type="inferred from homology"/>
<accession>A0A9W4T061</accession>
<dbReference type="Gene3D" id="3.90.1150.10">
    <property type="entry name" value="Aspartate Aminotransferase, domain 1"/>
    <property type="match status" value="1"/>
</dbReference>
<evidence type="ECO:0000313" key="12">
    <source>
        <dbReference type="Proteomes" id="UP001153678"/>
    </source>
</evidence>
<comment type="subunit">
    <text evidence="2">Homodimer.</text>
</comment>
<dbReference type="GO" id="GO:0008483">
    <property type="term" value="F:transaminase activity"/>
    <property type="evidence" value="ECO:0007669"/>
    <property type="project" value="UniProtKB-KW"/>
</dbReference>
<dbReference type="OrthoDB" id="1732682at2759"/>
<evidence type="ECO:0000256" key="6">
    <source>
        <dbReference type="ARBA" id="ARBA00025785"/>
    </source>
</evidence>
<comment type="cofactor">
    <cofactor evidence="1">
        <name>pyridoxal 5'-phosphate</name>
        <dbReference type="ChEBI" id="CHEBI:597326"/>
    </cofactor>
</comment>
<evidence type="ECO:0000256" key="1">
    <source>
        <dbReference type="ARBA" id="ARBA00001933"/>
    </source>
</evidence>
<evidence type="ECO:0000259" key="10">
    <source>
        <dbReference type="Pfam" id="PF00155"/>
    </source>
</evidence>
<dbReference type="InterPro" id="IPR015421">
    <property type="entry name" value="PyrdxlP-dep_Trfase_major"/>
</dbReference>
<dbReference type="InterPro" id="IPR045088">
    <property type="entry name" value="ALAT1/2-like"/>
</dbReference>
<dbReference type="CDD" id="cd00609">
    <property type="entry name" value="AAT_like"/>
    <property type="match status" value="1"/>
</dbReference>
<protein>
    <recommendedName>
        <fullName evidence="7">Glutamate pyruvate transaminase</fullName>
    </recommendedName>
    <alternativeName>
        <fullName evidence="8">Glutamic--alanine transaminase</fullName>
    </alternativeName>
    <alternativeName>
        <fullName evidence="9">Glutamic--pyruvic transaminase</fullName>
    </alternativeName>
</protein>
<dbReference type="InterPro" id="IPR015422">
    <property type="entry name" value="PyrdxlP-dep_Trfase_small"/>
</dbReference>
<evidence type="ECO:0000256" key="3">
    <source>
        <dbReference type="ARBA" id="ARBA00022576"/>
    </source>
</evidence>
<organism evidence="11 12">
    <name type="scientific">Funneliformis geosporum</name>
    <dbReference type="NCBI Taxonomy" id="1117311"/>
    <lineage>
        <taxon>Eukaryota</taxon>
        <taxon>Fungi</taxon>
        <taxon>Fungi incertae sedis</taxon>
        <taxon>Mucoromycota</taxon>
        <taxon>Glomeromycotina</taxon>
        <taxon>Glomeromycetes</taxon>
        <taxon>Glomerales</taxon>
        <taxon>Glomeraceae</taxon>
        <taxon>Funneliformis</taxon>
    </lineage>
</organism>
<dbReference type="PANTHER" id="PTHR11751">
    <property type="entry name" value="ALANINE AMINOTRANSFERASE"/>
    <property type="match status" value="1"/>
</dbReference>
<keyword evidence="4" id="KW-0808">Transferase</keyword>
<evidence type="ECO:0000256" key="4">
    <source>
        <dbReference type="ARBA" id="ARBA00022679"/>
    </source>
</evidence>
<keyword evidence="12" id="KW-1185">Reference proteome</keyword>
<reference evidence="11" key="1">
    <citation type="submission" date="2022-08" db="EMBL/GenBank/DDBJ databases">
        <authorList>
            <person name="Kallberg Y."/>
            <person name="Tangrot J."/>
            <person name="Rosling A."/>
        </authorList>
    </citation>
    <scope>NUCLEOTIDE SEQUENCE</scope>
    <source>
        <strain evidence="11">Wild A</strain>
    </source>
</reference>
<dbReference type="Pfam" id="PF00155">
    <property type="entry name" value="Aminotran_1_2"/>
    <property type="match status" value="1"/>
</dbReference>
<feature type="domain" description="Aminotransferase class I/classII large" evidence="10">
    <location>
        <begin position="109"/>
        <end position="473"/>
    </location>
</feature>
<dbReference type="PANTHER" id="PTHR11751:SF29">
    <property type="entry name" value="ALANINE TRANSAMINASE"/>
    <property type="match status" value="1"/>
</dbReference>
<sequence>MSVSNFAQQASPASKPSKILTYETINSHVKRVEYAVRGELAISAERIKDELSNGYSHNYRFDTVVNCNIGNPQQLKQKPITFFRQIASLVEYPDLLSPENRKQIESLYPKDAIERAQMLLEKIGSIGAYSHSQGIPCIRNNVAKFIEERDGYPAEQSNIFLTQGASAGVQNVLQLIIAHSNVGIMIPIPQYPLYTATLALYDAQPVPYYLDEEKDWGLDISQLTSSLSAGRSKGLDIRALVIINPGNPTGQCLTEQNMREIIDFCHNERIILLADEVYQTNIYLPAERPFHSFKKVLRSMGKKYDQFELFSFHSVSKGMIGECGRRGGYYECTGIDSHVVNELYKIASVSLCPNIQGQIMVDLMVQPPKCEDESYALYQKELSKIYESLRRRSIKLSECFNQLEGVTCNNAQGSMYLFPRIRLPQKAIEAARQAGRQPDESYCLAMLNATGVCVVPGSGFGQKDGTWHFRSTFLPPEGLFDGFCDRLQNFHHEFFEKYRD</sequence>
<evidence type="ECO:0000256" key="8">
    <source>
        <dbReference type="ARBA" id="ARBA00078532"/>
    </source>
</evidence>
<dbReference type="FunFam" id="1.10.287.1970:FF:000001">
    <property type="entry name" value="Alanine aminotransferase 2"/>
    <property type="match status" value="1"/>
</dbReference>
<dbReference type="Proteomes" id="UP001153678">
    <property type="component" value="Unassembled WGS sequence"/>
</dbReference>